<organism evidence="2 3">
    <name type="scientific">Ornithinibacillus halotolerans</name>
    <dbReference type="NCBI Taxonomy" id="1274357"/>
    <lineage>
        <taxon>Bacteria</taxon>
        <taxon>Bacillati</taxon>
        <taxon>Bacillota</taxon>
        <taxon>Bacilli</taxon>
        <taxon>Bacillales</taxon>
        <taxon>Bacillaceae</taxon>
        <taxon>Ornithinibacillus</taxon>
    </lineage>
</organism>
<feature type="transmembrane region" description="Helical" evidence="1">
    <location>
        <begin position="30"/>
        <end position="49"/>
    </location>
</feature>
<evidence type="ECO:0000313" key="3">
    <source>
        <dbReference type="Proteomes" id="UP000613512"/>
    </source>
</evidence>
<proteinExistence type="predicted"/>
<dbReference type="RefSeq" id="WP_188384984.1">
    <property type="nucleotide sequence ID" value="NZ_BMEY01000012.1"/>
</dbReference>
<dbReference type="EMBL" id="BMEY01000012">
    <property type="protein sequence ID" value="GGA80464.1"/>
    <property type="molecule type" value="Genomic_DNA"/>
</dbReference>
<keyword evidence="1" id="KW-0472">Membrane</keyword>
<accession>A0A916WA51</accession>
<reference evidence="2" key="2">
    <citation type="submission" date="2020-09" db="EMBL/GenBank/DDBJ databases">
        <authorList>
            <person name="Sun Q."/>
            <person name="Zhou Y."/>
        </authorList>
    </citation>
    <scope>NUCLEOTIDE SEQUENCE</scope>
    <source>
        <strain evidence="2">CGMCC 1.12408</strain>
    </source>
</reference>
<gene>
    <name evidence="2" type="ORF">GCM10008025_24840</name>
</gene>
<keyword evidence="3" id="KW-1185">Reference proteome</keyword>
<reference evidence="2" key="1">
    <citation type="journal article" date="2014" name="Int. J. Syst. Evol. Microbiol.">
        <title>Complete genome sequence of Corynebacterium casei LMG S-19264T (=DSM 44701T), isolated from a smear-ripened cheese.</title>
        <authorList>
            <consortium name="US DOE Joint Genome Institute (JGI-PGF)"/>
            <person name="Walter F."/>
            <person name="Albersmeier A."/>
            <person name="Kalinowski J."/>
            <person name="Ruckert C."/>
        </authorList>
    </citation>
    <scope>NUCLEOTIDE SEQUENCE</scope>
    <source>
        <strain evidence="2">CGMCC 1.12408</strain>
    </source>
</reference>
<keyword evidence="1" id="KW-1133">Transmembrane helix</keyword>
<name>A0A916WA51_9BACI</name>
<evidence type="ECO:0000313" key="2">
    <source>
        <dbReference type="EMBL" id="GGA80464.1"/>
    </source>
</evidence>
<feature type="transmembrane region" description="Helical" evidence="1">
    <location>
        <begin position="7"/>
        <end position="24"/>
    </location>
</feature>
<comment type="caution">
    <text evidence="2">The sequence shown here is derived from an EMBL/GenBank/DDBJ whole genome shotgun (WGS) entry which is preliminary data.</text>
</comment>
<dbReference type="Proteomes" id="UP000613512">
    <property type="component" value="Unassembled WGS sequence"/>
</dbReference>
<keyword evidence="1" id="KW-0812">Transmembrane</keyword>
<sequence length="60" mass="6541">MYTIKFWLFWTLGVAAAAIILSLFKNEGINWGLIATLSIAGLIGSMISARLKKAAKKDVN</sequence>
<dbReference type="AlphaFoldDB" id="A0A916WA51"/>
<evidence type="ECO:0000256" key="1">
    <source>
        <dbReference type="SAM" id="Phobius"/>
    </source>
</evidence>
<protein>
    <submittedName>
        <fullName evidence="2">Uncharacterized protein</fullName>
    </submittedName>
</protein>